<organism evidence="1">
    <name type="scientific">marine sediment metagenome</name>
    <dbReference type="NCBI Taxonomy" id="412755"/>
    <lineage>
        <taxon>unclassified sequences</taxon>
        <taxon>metagenomes</taxon>
        <taxon>ecological metagenomes</taxon>
    </lineage>
</organism>
<dbReference type="AlphaFoldDB" id="A0A0F9I672"/>
<evidence type="ECO:0008006" key="2">
    <source>
        <dbReference type="Google" id="ProtNLM"/>
    </source>
</evidence>
<comment type="caution">
    <text evidence="1">The sequence shown here is derived from an EMBL/GenBank/DDBJ whole genome shotgun (WGS) entry which is preliminary data.</text>
</comment>
<dbReference type="GO" id="GO:0003677">
    <property type="term" value="F:DNA binding"/>
    <property type="evidence" value="ECO:0007669"/>
    <property type="project" value="InterPro"/>
</dbReference>
<sequence length="76" mass="8572">MQTDYGKEFGERLAKALSDQPKQQIAAELGCSDVSVRLWMKGKIPFAICMLKSLHDVYEIDLNNLIAGDKNEQKKT</sequence>
<gene>
    <name evidence="1" type="ORF">LCGC14_1979880</name>
</gene>
<dbReference type="EMBL" id="LAZR01022133">
    <property type="protein sequence ID" value="KKL82927.1"/>
    <property type="molecule type" value="Genomic_DNA"/>
</dbReference>
<proteinExistence type="predicted"/>
<evidence type="ECO:0000313" key="1">
    <source>
        <dbReference type="EMBL" id="KKL82927.1"/>
    </source>
</evidence>
<dbReference type="InterPro" id="IPR010982">
    <property type="entry name" value="Lambda_DNA-bd_dom_sf"/>
</dbReference>
<reference evidence="1" key="1">
    <citation type="journal article" date="2015" name="Nature">
        <title>Complex archaea that bridge the gap between prokaryotes and eukaryotes.</title>
        <authorList>
            <person name="Spang A."/>
            <person name="Saw J.H."/>
            <person name="Jorgensen S.L."/>
            <person name="Zaremba-Niedzwiedzka K."/>
            <person name="Martijn J."/>
            <person name="Lind A.E."/>
            <person name="van Eijk R."/>
            <person name="Schleper C."/>
            <person name="Guy L."/>
            <person name="Ettema T.J."/>
        </authorList>
    </citation>
    <scope>NUCLEOTIDE SEQUENCE</scope>
</reference>
<name>A0A0F9I672_9ZZZZ</name>
<accession>A0A0F9I672</accession>
<protein>
    <recommendedName>
        <fullName evidence="2">HTH cro/C1-type domain-containing protein</fullName>
    </recommendedName>
</protein>
<dbReference type="SUPFAM" id="SSF47413">
    <property type="entry name" value="lambda repressor-like DNA-binding domains"/>
    <property type="match status" value="1"/>
</dbReference>